<proteinExistence type="predicted"/>
<dbReference type="Proteomes" id="UP000553035">
    <property type="component" value="Unassembled WGS sequence"/>
</dbReference>
<dbReference type="Pfam" id="PF17164">
    <property type="entry name" value="DUF5122"/>
    <property type="match status" value="1"/>
</dbReference>
<dbReference type="EMBL" id="JACCAT010000001">
    <property type="protein sequence ID" value="NYH07422.1"/>
    <property type="molecule type" value="Genomic_DNA"/>
</dbReference>
<dbReference type="Gene3D" id="2.80.10.50">
    <property type="match status" value="1"/>
</dbReference>
<name>A0A7Y9VS20_9PSED</name>
<dbReference type="RefSeq" id="WP_179692287.1">
    <property type="nucleotide sequence ID" value="NZ_JACCAT010000001.1"/>
</dbReference>
<sequence length="428" mass="45838">MMNSRANRGDFDENFGDGGRVQLRDEAGVALEVERVLILPSGSILCAAYSSASATIYLAKLDPNGNLDSRFGVAGLAKFKLSDQFPGMKSARPFDLKFNEVGQHIVMGFRAVASNGTLLPGLAKFKAEGVLDSSFGTQGVTCFNYLELLQGSDSSLPSSSSSPTEELELSGALVTLDDGSVMLASSQPYEDLYNYAVLAKVAPDGSLDKGFHQVGFLLLRRNGRHLMRIESLVQQESKFLLAATTQVSEEGGWFLQRLDAEGNVDVSFGNNGYYDQQPKVKKSILFRRDLSQIFLIGTSANLASQHLFLVTQRRGADGQFDPLYGDQGWTGVLEGNGDIKVFGAQLYNPGSTIVVAAGKFNSQGIGDAVIGTVEQGMGWQGSFGKEGLVVLTGKNIVHSLAIQSDRNIVIAASNAGSPATHEIFRLIG</sequence>
<dbReference type="InterPro" id="IPR013431">
    <property type="entry name" value="Delta_60_rpt"/>
</dbReference>
<evidence type="ECO:0000313" key="1">
    <source>
        <dbReference type="EMBL" id="NYH07422.1"/>
    </source>
</evidence>
<evidence type="ECO:0000313" key="2">
    <source>
        <dbReference type="Proteomes" id="UP000553035"/>
    </source>
</evidence>
<accession>A0A7Y9VS20</accession>
<reference evidence="1 2" key="1">
    <citation type="submission" date="2020-07" db="EMBL/GenBank/DDBJ databases">
        <title>Exploring microbial biodiversity for novel pathways involved in the catabolism of aromatic compounds derived from lignin.</title>
        <authorList>
            <person name="Elkins J."/>
        </authorList>
    </citation>
    <scope>NUCLEOTIDE SEQUENCE [LARGE SCALE GENOMIC DNA]</scope>
    <source>
        <strain evidence="1 2">VanB</strain>
    </source>
</reference>
<dbReference type="AlphaFoldDB" id="A0A7Y9VS20"/>
<comment type="caution">
    <text evidence="1">The sequence shown here is derived from an EMBL/GenBank/DDBJ whole genome shotgun (WGS) entry which is preliminary data.</text>
</comment>
<organism evidence="1 2">
    <name type="scientific">Pseudomonas moraviensis</name>
    <dbReference type="NCBI Taxonomy" id="321662"/>
    <lineage>
        <taxon>Bacteria</taxon>
        <taxon>Pseudomonadati</taxon>
        <taxon>Pseudomonadota</taxon>
        <taxon>Gammaproteobacteria</taxon>
        <taxon>Pseudomonadales</taxon>
        <taxon>Pseudomonadaceae</taxon>
        <taxon>Pseudomonas</taxon>
    </lineage>
</organism>
<protein>
    <submittedName>
        <fullName evidence="1">Putative delta-60 repeat protein</fullName>
    </submittedName>
</protein>
<gene>
    <name evidence="1" type="ORF">GGI52_000465</name>
</gene>